<keyword evidence="3" id="KW-1185">Reference proteome</keyword>
<dbReference type="RefSeq" id="WP_133213664.1">
    <property type="nucleotide sequence ID" value="NZ_SMSE01000003.1"/>
</dbReference>
<dbReference type="OrthoDB" id="5738900at2"/>
<dbReference type="InterPro" id="IPR009495">
    <property type="entry name" value="NrsF"/>
</dbReference>
<feature type="transmembrane region" description="Helical" evidence="1">
    <location>
        <begin position="186"/>
        <end position="209"/>
    </location>
</feature>
<protein>
    <submittedName>
        <fullName evidence="2">DUF1109 domain-containing protein</fullName>
    </submittedName>
</protein>
<sequence length="212" mass="23028">MRDREELLDSLAGDLAPVKAVPDPLRLACLWLGLSALYVVVLTHLLGPIRPTAMGQLQSEPRFLMEMLVGSLAAAGLALTAFRVAVPGALNRGFTLIVAVLGVLWLAGFILGFVSPALEPSMLGKRDHCFIETFVYAWPPLLALLYWQRRLYALGPLRAAVLAGLSAGILPALYMQIACMYQPAHILVFHIGPALAVAAMAPLLLYGWLRFR</sequence>
<name>A0A4V2ZX16_9GAMM</name>
<dbReference type="Proteomes" id="UP000295554">
    <property type="component" value="Unassembled WGS sequence"/>
</dbReference>
<feature type="transmembrane region" description="Helical" evidence="1">
    <location>
        <begin position="67"/>
        <end position="90"/>
    </location>
</feature>
<evidence type="ECO:0000313" key="2">
    <source>
        <dbReference type="EMBL" id="TDG12663.1"/>
    </source>
</evidence>
<feature type="transmembrane region" description="Helical" evidence="1">
    <location>
        <begin position="130"/>
        <end position="147"/>
    </location>
</feature>
<comment type="caution">
    <text evidence="2">The sequence shown here is derived from an EMBL/GenBank/DDBJ whole genome shotgun (WGS) entry which is preliminary data.</text>
</comment>
<keyword evidence="1" id="KW-0472">Membrane</keyword>
<dbReference type="AlphaFoldDB" id="A0A4V2ZX16"/>
<feature type="transmembrane region" description="Helical" evidence="1">
    <location>
        <begin position="96"/>
        <end position="118"/>
    </location>
</feature>
<accession>A0A4V2ZX16</accession>
<feature type="transmembrane region" description="Helical" evidence="1">
    <location>
        <begin position="153"/>
        <end position="174"/>
    </location>
</feature>
<organism evidence="2 3">
    <name type="scientific">Seongchinamella unica</name>
    <dbReference type="NCBI Taxonomy" id="2547392"/>
    <lineage>
        <taxon>Bacteria</taxon>
        <taxon>Pseudomonadati</taxon>
        <taxon>Pseudomonadota</taxon>
        <taxon>Gammaproteobacteria</taxon>
        <taxon>Cellvibrionales</taxon>
        <taxon>Halieaceae</taxon>
        <taxon>Seongchinamella</taxon>
    </lineage>
</organism>
<feature type="transmembrane region" description="Helical" evidence="1">
    <location>
        <begin position="25"/>
        <end position="46"/>
    </location>
</feature>
<keyword evidence="1" id="KW-1133">Transmembrane helix</keyword>
<keyword evidence="1" id="KW-0812">Transmembrane</keyword>
<reference evidence="2 3" key="1">
    <citation type="submission" date="2019-03" db="EMBL/GenBank/DDBJ databases">
        <title>Seongchinamella monodicae gen. nov., sp. nov., a novel member of the Gammaproteobacteria isolated from a tidal mudflat of beach.</title>
        <authorList>
            <person name="Yang H.G."/>
            <person name="Kang J.W."/>
            <person name="Lee S.D."/>
        </authorList>
    </citation>
    <scope>NUCLEOTIDE SEQUENCE [LARGE SCALE GENOMIC DNA]</scope>
    <source>
        <strain evidence="2 3">GH4-78</strain>
    </source>
</reference>
<proteinExistence type="predicted"/>
<evidence type="ECO:0000313" key="3">
    <source>
        <dbReference type="Proteomes" id="UP000295554"/>
    </source>
</evidence>
<dbReference type="Pfam" id="PF06532">
    <property type="entry name" value="NrsF"/>
    <property type="match status" value="1"/>
</dbReference>
<evidence type="ECO:0000256" key="1">
    <source>
        <dbReference type="SAM" id="Phobius"/>
    </source>
</evidence>
<dbReference type="EMBL" id="SMSE01000003">
    <property type="protein sequence ID" value="TDG12663.1"/>
    <property type="molecule type" value="Genomic_DNA"/>
</dbReference>
<gene>
    <name evidence="2" type="ORF">E2F43_13855</name>
</gene>